<dbReference type="Proteomes" id="UP000242656">
    <property type="component" value="Unassembled WGS sequence"/>
</dbReference>
<reference evidence="2 3" key="1">
    <citation type="submission" date="2017-09" db="EMBL/GenBank/DDBJ databases">
        <title>Large-scale bioinformatics analysis of Bacillus genomes uncovers conserved roles of natural products in bacterial physiology.</title>
        <authorList>
            <consortium name="Agbiome Team Llc"/>
            <person name="Bleich R.M."/>
            <person name="Grubbs K.J."/>
            <person name="Santa Maria K.C."/>
            <person name="Allen S.E."/>
            <person name="Farag S."/>
            <person name="Shank E.A."/>
            <person name="Bowers A."/>
        </authorList>
    </citation>
    <scope>NUCLEOTIDE SEQUENCE [LARGE SCALE GENOMIC DNA]</scope>
    <source>
        <strain evidence="2 3">AFS083043</strain>
    </source>
</reference>
<name>A0A2B0M9K3_BACCE</name>
<evidence type="ECO:0000313" key="3">
    <source>
        <dbReference type="Proteomes" id="UP000242656"/>
    </source>
</evidence>
<evidence type="ECO:0000256" key="1">
    <source>
        <dbReference type="SAM" id="Phobius"/>
    </source>
</evidence>
<sequence length="108" mass="13171">MFTIFYHVFYCKKGREFFLKASYSDFFNLIILIVVIFVLWRLKVWSNKKYNVPKVFQWFPKKWGKRKVSEQFFQSKLDAEGKGIWITYYAVDLYVVTIPLQVKKYNTL</sequence>
<evidence type="ECO:0008006" key="4">
    <source>
        <dbReference type="Google" id="ProtNLM"/>
    </source>
</evidence>
<keyword evidence="1" id="KW-0812">Transmembrane</keyword>
<protein>
    <recommendedName>
        <fullName evidence="4">Group-specific protein</fullName>
    </recommendedName>
</protein>
<evidence type="ECO:0000313" key="2">
    <source>
        <dbReference type="EMBL" id="PFK37426.1"/>
    </source>
</evidence>
<organism evidence="2 3">
    <name type="scientific">Bacillus cereus</name>
    <dbReference type="NCBI Taxonomy" id="1396"/>
    <lineage>
        <taxon>Bacteria</taxon>
        <taxon>Bacillati</taxon>
        <taxon>Bacillota</taxon>
        <taxon>Bacilli</taxon>
        <taxon>Bacillales</taxon>
        <taxon>Bacillaceae</taxon>
        <taxon>Bacillus</taxon>
        <taxon>Bacillus cereus group</taxon>
    </lineage>
</organism>
<comment type="caution">
    <text evidence="2">The sequence shown here is derived from an EMBL/GenBank/DDBJ whole genome shotgun (WGS) entry which is preliminary data.</text>
</comment>
<feature type="transmembrane region" description="Helical" evidence="1">
    <location>
        <begin position="26"/>
        <end position="44"/>
    </location>
</feature>
<keyword evidence="1" id="KW-1133">Transmembrane helix</keyword>
<accession>A0A2B0M9K3</accession>
<dbReference type="EMBL" id="NUWN01000057">
    <property type="protein sequence ID" value="PFK37426.1"/>
    <property type="molecule type" value="Genomic_DNA"/>
</dbReference>
<dbReference type="AlphaFoldDB" id="A0A2B0M9K3"/>
<gene>
    <name evidence="2" type="ORF">COI93_15360</name>
</gene>
<dbReference type="RefSeq" id="WP_098491530.1">
    <property type="nucleotide sequence ID" value="NZ_NUWN01000057.1"/>
</dbReference>
<proteinExistence type="predicted"/>
<keyword evidence="1" id="KW-0472">Membrane</keyword>